<proteinExistence type="predicted"/>
<evidence type="ECO:0000313" key="1">
    <source>
        <dbReference type="EMBL" id="CAB4219091.1"/>
    </source>
</evidence>
<gene>
    <name evidence="1" type="ORF">UFOVP1604_174</name>
</gene>
<sequence length="71" mass="8003">MNEIVRLYLEQNGTETCIKDPAEMIRLLSSATDDIDLDYHDQRGHAKAGSSRDLIGKTVKIGDHELEIPQH</sequence>
<organism evidence="1">
    <name type="scientific">uncultured Caudovirales phage</name>
    <dbReference type="NCBI Taxonomy" id="2100421"/>
    <lineage>
        <taxon>Viruses</taxon>
        <taxon>Duplodnaviria</taxon>
        <taxon>Heunggongvirae</taxon>
        <taxon>Uroviricota</taxon>
        <taxon>Caudoviricetes</taxon>
        <taxon>Peduoviridae</taxon>
        <taxon>Maltschvirus</taxon>
        <taxon>Maltschvirus maltsch</taxon>
    </lineage>
</organism>
<accession>A0A6J5SWT5</accession>
<name>A0A6J5SWT5_9CAUD</name>
<reference evidence="1" key="1">
    <citation type="submission" date="2020-05" db="EMBL/GenBank/DDBJ databases">
        <authorList>
            <person name="Chiriac C."/>
            <person name="Salcher M."/>
            <person name="Ghai R."/>
            <person name="Kavagutti S V."/>
        </authorList>
    </citation>
    <scope>NUCLEOTIDE SEQUENCE</scope>
</reference>
<protein>
    <submittedName>
        <fullName evidence="1">Uncharacterized protein</fullName>
    </submittedName>
</protein>
<dbReference type="EMBL" id="LR797474">
    <property type="protein sequence ID" value="CAB4219091.1"/>
    <property type="molecule type" value="Genomic_DNA"/>
</dbReference>